<feature type="domain" description="CheB-type methylesterase" evidence="5">
    <location>
        <begin position="15"/>
        <end position="206"/>
    </location>
</feature>
<evidence type="ECO:0000256" key="4">
    <source>
        <dbReference type="PROSITE-ProRule" id="PRU00050"/>
    </source>
</evidence>
<dbReference type="SUPFAM" id="SSF52738">
    <property type="entry name" value="Methylesterase CheB, C-terminal domain"/>
    <property type="match status" value="1"/>
</dbReference>
<dbReference type="Proteomes" id="UP000247540">
    <property type="component" value="Unassembled WGS sequence"/>
</dbReference>
<organism evidence="6 7">
    <name type="scientific">Xylophilus ampelinus</name>
    <dbReference type="NCBI Taxonomy" id="54067"/>
    <lineage>
        <taxon>Bacteria</taxon>
        <taxon>Pseudomonadati</taxon>
        <taxon>Pseudomonadota</taxon>
        <taxon>Betaproteobacteria</taxon>
        <taxon>Burkholderiales</taxon>
        <taxon>Xylophilus</taxon>
    </lineage>
</organism>
<dbReference type="PANTHER" id="PTHR42872:SF6">
    <property type="entry name" value="PROTEIN-GLUTAMATE METHYLESTERASE_PROTEIN-GLUTAMINE GLUTAMINASE"/>
    <property type="match status" value="1"/>
</dbReference>
<feature type="active site" evidence="4">
    <location>
        <position position="55"/>
    </location>
</feature>
<accession>A0A318SLB5</accession>
<dbReference type="Pfam" id="PF01339">
    <property type="entry name" value="CheB_methylest"/>
    <property type="match status" value="1"/>
</dbReference>
<comment type="caution">
    <text evidence="6">The sequence shown here is derived from an EMBL/GenBank/DDBJ whole genome shotgun (WGS) entry which is preliminary data.</text>
</comment>
<dbReference type="OrthoDB" id="9791760at2"/>
<dbReference type="InterPro" id="IPR035909">
    <property type="entry name" value="CheB_C"/>
</dbReference>
<dbReference type="GO" id="GO:0006935">
    <property type="term" value="P:chemotaxis"/>
    <property type="evidence" value="ECO:0007669"/>
    <property type="project" value="UniProtKB-UniRule"/>
</dbReference>
<comment type="catalytic activity">
    <reaction evidence="3">
        <text>[protein]-L-glutamate 5-O-methyl ester + H2O = L-glutamyl-[protein] + methanol + H(+)</text>
        <dbReference type="Rhea" id="RHEA:23236"/>
        <dbReference type="Rhea" id="RHEA-COMP:10208"/>
        <dbReference type="Rhea" id="RHEA-COMP:10311"/>
        <dbReference type="ChEBI" id="CHEBI:15377"/>
        <dbReference type="ChEBI" id="CHEBI:15378"/>
        <dbReference type="ChEBI" id="CHEBI:17790"/>
        <dbReference type="ChEBI" id="CHEBI:29973"/>
        <dbReference type="ChEBI" id="CHEBI:82795"/>
        <dbReference type="EC" id="3.1.1.61"/>
    </reaction>
</comment>
<evidence type="ECO:0000313" key="7">
    <source>
        <dbReference type="Proteomes" id="UP000247540"/>
    </source>
</evidence>
<dbReference type="GO" id="GO:0008984">
    <property type="term" value="F:protein-glutamate methylesterase activity"/>
    <property type="evidence" value="ECO:0007669"/>
    <property type="project" value="UniProtKB-EC"/>
</dbReference>
<proteinExistence type="predicted"/>
<evidence type="ECO:0000259" key="5">
    <source>
        <dbReference type="PROSITE" id="PS50122"/>
    </source>
</evidence>
<name>A0A318SLB5_9BURK</name>
<evidence type="ECO:0000256" key="2">
    <source>
        <dbReference type="ARBA" id="ARBA00039140"/>
    </source>
</evidence>
<dbReference type="GO" id="GO:0005737">
    <property type="term" value="C:cytoplasm"/>
    <property type="evidence" value="ECO:0007669"/>
    <property type="project" value="InterPro"/>
</dbReference>
<feature type="active site" evidence="4">
    <location>
        <position position="28"/>
    </location>
</feature>
<dbReference type="AlphaFoldDB" id="A0A318SLB5"/>
<protein>
    <recommendedName>
        <fullName evidence="2">protein-glutamate methylesterase</fullName>
        <ecNumber evidence="2">3.1.1.61</ecNumber>
    </recommendedName>
</protein>
<keyword evidence="7" id="KW-1185">Reference proteome</keyword>
<evidence type="ECO:0000256" key="1">
    <source>
        <dbReference type="ARBA" id="ARBA00022801"/>
    </source>
</evidence>
<dbReference type="InterPro" id="IPR000673">
    <property type="entry name" value="Sig_transdc_resp-reg_Me-estase"/>
</dbReference>
<gene>
    <name evidence="6" type="ORF">DFQ15_11048</name>
</gene>
<keyword evidence="4" id="KW-0145">Chemotaxis</keyword>
<dbReference type="EMBL" id="QJTC01000010">
    <property type="protein sequence ID" value="PYE78021.1"/>
    <property type="molecule type" value="Genomic_DNA"/>
</dbReference>
<dbReference type="PANTHER" id="PTHR42872">
    <property type="entry name" value="PROTEIN-GLUTAMATE METHYLESTERASE/PROTEIN-GLUTAMINE GLUTAMINASE"/>
    <property type="match status" value="1"/>
</dbReference>
<keyword evidence="1 4" id="KW-0378">Hydrolase</keyword>
<reference evidence="6 7" key="1">
    <citation type="submission" date="2018-06" db="EMBL/GenBank/DDBJ databases">
        <title>Genomic Encyclopedia of Type Strains, Phase III (KMG-III): the genomes of soil and plant-associated and newly described type strains.</title>
        <authorList>
            <person name="Whitman W."/>
        </authorList>
    </citation>
    <scope>NUCLEOTIDE SEQUENCE [LARGE SCALE GENOMIC DNA]</scope>
    <source>
        <strain evidence="6 7">CECT 7646</strain>
    </source>
</reference>
<dbReference type="RefSeq" id="WP_110465524.1">
    <property type="nucleotide sequence ID" value="NZ_JAMOFZ010000010.1"/>
</dbReference>
<dbReference type="EC" id="3.1.1.61" evidence="2"/>
<dbReference type="GO" id="GO:0000156">
    <property type="term" value="F:phosphorelay response regulator activity"/>
    <property type="evidence" value="ECO:0007669"/>
    <property type="project" value="InterPro"/>
</dbReference>
<evidence type="ECO:0000256" key="3">
    <source>
        <dbReference type="ARBA" id="ARBA00048267"/>
    </source>
</evidence>
<feature type="active site" evidence="4">
    <location>
        <position position="148"/>
    </location>
</feature>
<dbReference type="PROSITE" id="PS50122">
    <property type="entry name" value="CHEB"/>
    <property type="match status" value="1"/>
</dbReference>
<sequence>MSTAAGEAPSLFQRPVPSGTAAVVIGASAGGVDALLQLFTGLPPQFRLPLVAVLHLPEDRHSRLADVFSQRLALQVREACSGEPIQPGTLYFAPPSYHLQVEPDQSFSLSCDGPVHFSRPSIDVLLESAAHAYGRRLAAMLLTGASADGAAGLAAVAARGGFTAVQDPAEARIDTMPEAAIALRRPDRVLPLRALRQLLVELDRTSSC</sequence>
<dbReference type="Gene3D" id="3.40.50.180">
    <property type="entry name" value="Methylesterase CheB, C-terminal domain"/>
    <property type="match status" value="1"/>
</dbReference>
<dbReference type="CDD" id="cd16433">
    <property type="entry name" value="CheB"/>
    <property type="match status" value="1"/>
</dbReference>
<evidence type="ECO:0000313" key="6">
    <source>
        <dbReference type="EMBL" id="PYE78021.1"/>
    </source>
</evidence>